<dbReference type="PANTHER" id="PTHR24198:SF165">
    <property type="entry name" value="ANKYRIN REPEAT-CONTAINING PROTEIN-RELATED"/>
    <property type="match status" value="1"/>
</dbReference>
<dbReference type="SMART" id="SM00248">
    <property type="entry name" value="ANK"/>
    <property type="match status" value="6"/>
</dbReference>
<dbReference type="InterPro" id="IPR002110">
    <property type="entry name" value="Ankyrin_rpt"/>
</dbReference>
<dbReference type="EMBL" id="MU853556">
    <property type="protein sequence ID" value="KAK4147463.1"/>
    <property type="molecule type" value="Genomic_DNA"/>
</dbReference>
<dbReference type="InterPro" id="IPR036770">
    <property type="entry name" value="Ankyrin_rpt-contain_sf"/>
</dbReference>
<evidence type="ECO:0000256" key="2">
    <source>
        <dbReference type="ARBA" id="ARBA00023043"/>
    </source>
</evidence>
<keyword evidence="6" id="KW-1185">Reference proteome</keyword>
<dbReference type="PROSITE" id="PS50088">
    <property type="entry name" value="ANK_REPEAT"/>
    <property type="match status" value="4"/>
</dbReference>
<feature type="repeat" description="ANK" evidence="3">
    <location>
        <begin position="464"/>
        <end position="496"/>
    </location>
</feature>
<dbReference type="AlphaFoldDB" id="A0AAN6V9P7"/>
<dbReference type="PANTHER" id="PTHR24198">
    <property type="entry name" value="ANKYRIN REPEAT AND PROTEIN KINASE DOMAIN-CONTAINING PROTEIN"/>
    <property type="match status" value="1"/>
</dbReference>
<protein>
    <submittedName>
        <fullName evidence="5">Ankyrin repeat-containing domain protein</fullName>
    </submittedName>
</protein>
<dbReference type="RefSeq" id="XP_062640834.1">
    <property type="nucleotide sequence ID" value="XM_062779276.1"/>
</dbReference>
<gene>
    <name evidence="5" type="ORF">C8A04DRAFT_24716</name>
</gene>
<reference evidence="5" key="2">
    <citation type="submission" date="2023-05" db="EMBL/GenBank/DDBJ databases">
        <authorList>
            <consortium name="Lawrence Berkeley National Laboratory"/>
            <person name="Steindorff A."/>
            <person name="Hensen N."/>
            <person name="Bonometti L."/>
            <person name="Westerberg I."/>
            <person name="Brannstrom I.O."/>
            <person name="Guillou S."/>
            <person name="Cros-Aarteil S."/>
            <person name="Calhoun S."/>
            <person name="Haridas S."/>
            <person name="Kuo A."/>
            <person name="Mondo S."/>
            <person name="Pangilinan J."/>
            <person name="Riley R."/>
            <person name="Labutti K."/>
            <person name="Andreopoulos B."/>
            <person name="Lipzen A."/>
            <person name="Chen C."/>
            <person name="Yanf M."/>
            <person name="Daum C."/>
            <person name="Ng V."/>
            <person name="Clum A."/>
            <person name="Ohm R."/>
            <person name="Martin F."/>
            <person name="Silar P."/>
            <person name="Natvig D."/>
            <person name="Lalanne C."/>
            <person name="Gautier V."/>
            <person name="Ament-Velasquez S.L."/>
            <person name="Kruys A."/>
            <person name="Hutchinson M.I."/>
            <person name="Powell A.J."/>
            <person name="Barry K."/>
            <person name="Miller A.N."/>
            <person name="Grigoriev I.V."/>
            <person name="Debuchy R."/>
            <person name="Gladieux P."/>
            <person name="Thoren M.H."/>
            <person name="Johannesson H."/>
        </authorList>
    </citation>
    <scope>NUCLEOTIDE SEQUENCE</scope>
    <source>
        <strain evidence="5">CBS 141.50</strain>
    </source>
</reference>
<feature type="region of interest" description="Disordered" evidence="4">
    <location>
        <begin position="262"/>
        <end position="283"/>
    </location>
</feature>
<feature type="repeat" description="ANK" evidence="3">
    <location>
        <begin position="395"/>
        <end position="423"/>
    </location>
</feature>
<proteinExistence type="predicted"/>
<dbReference type="GeneID" id="87815889"/>
<dbReference type="Pfam" id="PF12796">
    <property type="entry name" value="Ank_2"/>
    <property type="match status" value="2"/>
</dbReference>
<feature type="repeat" description="ANK" evidence="3">
    <location>
        <begin position="431"/>
        <end position="463"/>
    </location>
</feature>
<evidence type="ECO:0000256" key="3">
    <source>
        <dbReference type="PROSITE-ProRule" id="PRU00023"/>
    </source>
</evidence>
<feature type="repeat" description="ANK" evidence="3">
    <location>
        <begin position="362"/>
        <end position="394"/>
    </location>
</feature>
<reference evidence="5" key="1">
    <citation type="journal article" date="2023" name="Mol. Phylogenet. Evol.">
        <title>Genome-scale phylogeny and comparative genomics of the fungal order Sordariales.</title>
        <authorList>
            <person name="Hensen N."/>
            <person name="Bonometti L."/>
            <person name="Westerberg I."/>
            <person name="Brannstrom I.O."/>
            <person name="Guillou S."/>
            <person name="Cros-Aarteil S."/>
            <person name="Calhoun S."/>
            <person name="Haridas S."/>
            <person name="Kuo A."/>
            <person name="Mondo S."/>
            <person name="Pangilinan J."/>
            <person name="Riley R."/>
            <person name="LaButti K."/>
            <person name="Andreopoulos B."/>
            <person name="Lipzen A."/>
            <person name="Chen C."/>
            <person name="Yan M."/>
            <person name="Daum C."/>
            <person name="Ng V."/>
            <person name="Clum A."/>
            <person name="Steindorff A."/>
            <person name="Ohm R.A."/>
            <person name="Martin F."/>
            <person name="Silar P."/>
            <person name="Natvig D.O."/>
            <person name="Lalanne C."/>
            <person name="Gautier V."/>
            <person name="Ament-Velasquez S.L."/>
            <person name="Kruys A."/>
            <person name="Hutchinson M.I."/>
            <person name="Powell A.J."/>
            <person name="Barry K."/>
            <person name="Miller A.N."/>
            <person name="Grigoriev I.V."/>
            <person name="Debuchy R."/>
            <person name="Gladieux P."/>
            <person name="Hiltunen Thoren M."/>
            <person name="Johannesson H."/>
        </authorList>
    </citation>
    <scope>NUCLEOTIDE SEQUENCE</scope>
    <source>
        <strain evidence="5">CBS 141.50</strain>
    </source>
</reference>
<organism evidence="5 6">
    <name type="scientific">Dichotomopilus funicola</name>
    <dbReference type="NCBI Taxonomy" id="1934379"/>
    <lineage>
        <taxon>Eukaryota</taxon>
        <taxon>Fungi</taxon>
        <taxon>Dikarya</taxon>
        <taxon>Ascomycota</taxon>
        <taxon>Pezizomycotina</taxon>
        <taxon>Sordariomycetes</taxon>
        <taxon>Sordariomycetidae</taxon>
        <taxon>Sordariales</taxon>
        <taxon>Chaetomiaceae</taxon>
        <taxon>Dichotomopilus</taxon>
    </lineage>
</organism>
<comment type="caution">
    <text evidence="5">The sequence shown here is derived from an EMBL/GenBank/DDBJ whole genome shotgun (WGS) entry which is preliminary data.</text>
</comment>
<accession>A0AAN6V9P7</accession>
<dbReference type="PROSITE" id="PS50297">
    <property type="entry name" value="ANK_REP_REGION"/>
    <property type="match status" value="3"/>
</dbReference>
<sequence length="623" mass="68601">MEGISARKQRRKRVITDAVQLALEKEAVVALERFLENPGFCKRRTDVERRMVIRTAQFRYKHCPKLSLGAAIAISGSYDITEFQGLQRILASDDTDSEEQRKLKEKRIADLNGRCFLDSNRWLAYAKHLQGEPELLVLASLEFAWAYSNECLPGVIQHLLEITSQYTPGLSSGICQKGAFEELLNYSDHIETQSPTPVFIEPVSSTSPTSRVGIEADKSPLKRAKTTHHQSPRNTDTMLVPINADGGQMTVVPGQHAQLELTNSASGSPHDTPSAPPAYAHSLQPRSTPLASYQNVFDFWLRRRWSDAEFPTIRRVADYPDRDWIAEQHFSPIHHIVFLLSNKTIKEELKHNPDAVHITDAQGRTALNWATARAQLDDMRVLIAHGSNVDTMDADGRTPMLHAVDSGNDEAVRVLLTAGADPNPTLPAGFFRSSPLTAACFGRRAGMVKLLLQAGAKIDAVNPEGRTALHAAATTQSAECASVLLKAGASPEDVSKNGKTPLSTAIMNNSHAVLEVFSEWYHTSGSVVRTPQLLLVIAEHADIETMAIVESSVPIKHSLVADMDNFTTGRALLVQRGDHSEELGLAFERMLSCVMRSDESELGHLDYFFENSENRASAFTPGG</sequence>
<keyword evidence="2 3" id="KW-0040">ANK repeat</keyword>
<evidence type="ECO:0000256" key="4">
    <source>
        <dbReference type="SAM" id="MobiDB-lite"/>
    </source>
</evidence>
<dbReference type="Gene3D" id="1.25.40.20">
    <property type="entry name" value="Ankyrin repeat-containing domain"/>
    <property type="match status" value="1"/>
</dbReference>
<evidence type="ECO:0000256" key="1">
    <source>
        <dbReference type="ARBA" id="ARBA00022737"/>
    </source>
</evidence>
<dbReference type="SUPFAM" id="SSF48403">
    <property type="entry name" value="Ankyrin repeat"/>
    <property type="match status" value="1"/>
</dbReference>
<evidence type="ECO:0000313" key="5">
    <source>
        <dbReference type="EMBL" id="KAK4147463.1"/>
    </source>
</evidence>
<evidence type="ECO:0000313" key="6">
    <source>
        <dbReference type="Proteomes" id="UP001302676"/>
    </source>
</evidence>
<feature type="compositionally biased region" description="Polar residues" evidence="4">
    <location>
        <begin position="262"/>
        <end position="271"/>
    </location>
</feature>
<dbReference type="Proteomes" id="UP001302676">
    <property type="component" value="Unassembled WGS sequence"/>
</dbReference>
<keyword evidence="1" id="KW-0677">Repeat</keyword>
<name>A0AAN6V9P7_9PEZI</name>